<dbReference type="GO" id="GO:0071555">
    <property type="term" value="P:cell wall organization"/>
    <property type="evidence" value="ECO:0007669"/>
    <property type="project" value="UniProtKB-KW"/>
</dbReference>
<dbReference type="GO" id="GO:0005737">
    <property type="term" value="C:cytoplasm"/>
    <property type="evidence" value="ECO:0007669"/>
    <property type="project" value="UniProtKB-SubCell"/>
</dbReference>
<keyword evidence="8 12" id="KW-0133">Cell shape</keyword>
<dbReference type="Pfam" id="PF08245">
    <property type="entry name" value="Mur_ligase_M"/>
    <property type="match status" value="1"/>
</dbReference>
<dbReference type="EC" id="6.3.2.13" evidence="12"/>
<protein>
    <recommendedName>
        <fullName evidence="12">UDP-N-acetylmuramoyl-L-alanyl-D-glutamate--2,6-diaminopimelate ligase</fullName>
        <ecNumber evidence="12">6.3.2.13</ecNumber>
    </recommendedName>
    <alternativeName>
        <fullName evidence="12">Meso-A2pm-adding enzyme</fullName>
    </alternativeName>
    <alternativeName>
        <fullName evidence="12">Meso-diaminopimelate-adding enzyme</fullName>
    </alternativeName>
    <alternativeName>
        <fullName evidence="12">UDP-MurNAc-L-Ala-D-Glu:meso-diaminopimelate ligase</fullName>
    </alternativeName>
    <alternativeName>
        <fullName evidence="12">UDP-MurNAc-tripeptide synthetase</fullName>
    </alternativeName>
    <alternativeName>
        <fullName evidence="12">UDP-N-acetylmuramyl-tripeptide synthetase</fullName>
    </alternativeName>
</protein>
<evidence type="ECO:0000313" key="17">
    <source>
        <dbReference type="EMBL" id="KRM55702.1"/>
    </source>
</evidence>
<comment type="cofactor">
    <cofactor evidence="12">
        <name>Mg(2+)</name>
        <dbReference type="ChEBI" id="CHEBI:18420"/>
    </cofactor>
</comment>
<dbReference type="PATRIC" id="fig|1291052.5.peg.1092"/>
<feature type="binding site" evidence="12">
    <location>
        <position position="394"/>
    </location>
    <ligand>
        <name>meso-2,6-diaminopimelate</name>
        <dbReference type="ChEBI" id="CHEBI:57791"/>
    </ligand>
</feature>
<feature type="binding site" evidence="12">
    <location>
        <begin position="117"/>
        <end position="123"/>
    </location>
    <ligand>
        <name>ATP</name>
        <dbReference type="ChEBI" id="CHEBI:30616"/>
    </ligand>
</feature>
<feature type="binding site" evidence="12">
    <location>
        <position position="158"/>
    </location>
    <ligand>
        <name>UDP-N-acetyl-alpha-D-muramoyl-L-alanyl-D-glutamate</name>
        <dbReference type="ChEBI" id="CHEBI:83900"/>
    </ligand>
</feature>
<keyword evidence="7 12" id="KW-0067">ATP-binding</keyword>
<feature type="binding site" evidence="12">
    <location>
        <position position="186"/>
    </location>
    <ligand>
        <name>UDP-N-acetyl-alpha-D-muramoyl-L-alanyl-D-glutamate</name>
        <dbReference type="ChEBI" id="CHEBI:83900"/>
    </ligand>
</feature>
<feature type="modified residue" description="N6-carboxylysine" evidence="12">
    <location>
        <position position="226"/>
    </location>
</feature>
<dbReference type="NCBIfam" id="TIGR01085">
    <property type="entry name" value="murE"/>
    <property type="match status" value="1"/>
</dbReference>
<dbReference type="Gene3D" id="3.90.190.20">
    <property type="entry name" value="Mur ligase, C-terminal domain"/>
    <property type="match status" value="1"/>
</dbReference>
<accession>A0A0R1ZV94</accession>
<comment type="PTM">
    <text evidence="12">Carboxylation is probably crucial for Mg(2+) binding and, consequently, for the gamma-phosphate positioning of ATP.</text>
</comment>
<evidence type="ECO:0000256" key="12">
    <source>
        <dbReference type="HAMAP-Rule" id="MF_00208"/>
    </source>
</evidence>
<evidence type="ECO:0000256" key="13">
    <source>
        <dbReference type="RuleBase" id="RU004135"/>
    </source>
</evidence>
<evidence type="ECO:0000256" key="5">
    <source>
        <dbReference type="ARBA" id="ARBA00022618"/>
    </source>
</evidence>
<reference evidence="17 18" key="1">
    <citation type="journal article" date="2015" name="Genome Announc.">
        <title>Expanding the biotechnology potential of lactobacilli through comparative genomics of 213 strains and associated genera.</title>
        <authorList>
            <person name="Sun Z."/>
            <person name="Harris H.M."/>
            <person name="McCann A."/>
            <person name="Guo C."/>
            <person name="Argimon S."/>
            <person name="Zhang W."/>
            <person name="Yang X."/>
            <person name="Jeffery I.B."/>
            <person name="Cooney J.C."/>
            <person name="Kagawa T.F."/>
            <person name="Liu W."/>
            <person name="Song Y."/>
            <person name="Salvetti E."/>
            <person name="Wrobel A."/>
            <person name="Rasinkangas P."/>
            <person name="Parkhill J."/>
            <person name="Rea M.C."/>
            <person name="O'Sullivan O."/>
            <person name="Ritari J."/>
            <person name="Douillard F.P."/>
            <person name="Paul Ross R."/>
            <person name="Yang R."/>
            <person name="Briner A.E."/>
            <person name="Felis G.E."/>
            <person name="de Vos W.M."/>
            <person name="Barrangou R."/>
            <person name="Klaenhammer T.R."/>
            <person name="Caufield P.W."/>
            <person name="Cui Y."/>
            <person name="Zhang H."/>
            <person name="O'Toole P.W."/>
        </authorList>
    </citation>
    <scope>NUCLEOTIDE SEQUENCE [LARGE SCALE GENOMIC DNA]</scope>
    <source>
        <strain evidence="17 18">DSM 20505</strain>
    </source>
</reference>
<dbReference type="GO" id="GO:0008765">
    <property type="term" value="F:UDP-N-acetylmuramoylalanyl-D-glutamate-2,6-diaminopimelate ligase activity"/>
    <property type="evidence" value="ECO:0007669"/>
    <property type="project" value="UniProtKB-UniRule"/>
</dbReference>
<dbReference type="GO" id="GO:0000287">
    <property type="term" value="F:magnesium ion binding"/>
    <property type="evidence" value="ECO:0007669"/>
    <property type="project" value="UniProtKB-UniRule"/>
</dbReference>
<dbReference type="GO" id="GO:0004326">
    <property type="term" value="F:tetrahydrofolylpolyglutamate synthase activity"/>
    <property type="evidence" value="ECO:0007669"/>
    <property type="project" value="InterPro"/>
</dbReference>
<proteinExistence type="inferred from homology"/>
<dbReference type="AlphaFoldDB" id="A0A0R1ZV94"/>
<evidence type="ECO:0000259" key="14">
    <source>
        <dbReference type="Pfam" id="PF01225"/>
    </source>
</evidence>
<keyword evidence="11 12" id="KW-0961">Cell wall biogenesis/degradation</keyword>
<comment type="caution">
    <text evidence="12">Lacks conserved residue(s) required for the propagation of feature annotation.</text>
</comment>
<evidence type="ECO:0000256" key="11">
    <source>
        <dbReference type="ARBA" id="ARBA00023316"/>
    </source>
</evidence>
<dbReference type="UniPathway" id="UPA00219"/>
<keyword evidence="18" id="KW-1185">Reference proteome</keyword>
<feature type="binding site" evidence="12">
    <location>
        <position position="192"/>
    </location>
    <ligand>
        <name>UDP-N-acetyl-alpha-D-muramoyl-L-alanyl-D-glutamate</name>
        <dbReference type="ChEBI" id="CHEBI:83900"/>
    </ligand>
</feature>
<dbReference type="NCBIfam" id="NF001126">
    <property type="entry name" value="PRK00139.1-4"/>
    <property type="match status" value="1"/>
</dbReference>
<dbReference type="Gene3D" id="3.40.1390.10">
    <property type="entry name" value="MurE/MurF, N-terminal domain"/>
    <property type="match status" value="1"/>
</dbReference>
<feature type="domain" description="Mur ligase C-terminal" evidence="15">
    <location>
        <begin position="345"/>
        <end position="470"/>
    </location>
</feature>
<evidence type="ECO:0000256" key="6">
    <source>
        <dbReference type="ARBA" id="ARBA00022741"/>
    </source>
</evidence>
<dbReference type="Pfam" id="PF01225">
    <property type="entry name" value="Mur_ligase"/>
    <property type="match status" value="1"/>
</dbReference>
<evidence type="ECO:0000256" key="4">
    <source>
        <dbReference type="ARBA" id="ARBA00022598"/>
    </source>
</evidence>
<dbReference type="GO" id="GO:0005524">
    <property type="term" value="F:ATP binding"/>
    <property type="evidence" value="ECO:0007669"/>
    <property type="project" value="UniProtKB-UniRule"/>
</dbReference>
<keyword evidence="9 12" id="KW-0573">Peptidoglycan synthesis</keyword>
<dbReference type="Gene3D" id="3.40.1190.10">
    <property type="entry name" value="Mur-like, catalytic domain"/>
    <property type="match status" value="1"/>
</dbReference>
<dbReference type="GO" id="GO:0009252">
    <property type="term" value="P:peptidoglycan biosynthetic process"/>
    <property type="evidence" value="ECO:0007669"/>
    <property type="project" value="UniProtKB-UniRule"/>
</dbReference>
<comment type="pathway">
    <text evidence="1 12 13">Cell wall biogenesis; peptidoglycan biosynthesis.</text>
</comment>
<feature type="domain" description="Mur ligase central" evidence="16">
    <location>
        <begin position="115"/>
        <end position="323"/>
    </location>
</feature>
<dbReference type="InterPro" id="IPR036615">
    <property type="entry name" value="Mur_ligase_C_dom_sf"/>
</dbReference>
<feature type="short sequence motif" description="Meso-diaminopimelate recognition motif" evidence="12">
    <location>
        <begin position="418"/>
        <end position="421"/>
    </location>
</feature>
<keyword evidence="10 12" id="KW-0131">Cell cycle</keyword>
<dbReference type="InterPro" id="IPR013221">
    <property type="entry name" value="Mur_ligase_cen"/>
</dbReference>
<feature type="binding site" evidence="12">
    <location>
        <position position="472"/>
    </location>
    <ligand>
        <name>meso-2,6-diaminopimelate</name>
        <dbReference type="ChEBI" id="CHEBI:57791"/>
    </ligand>
</feature>
<keyword evidence="5 12" id="KW-0132">Cell division</keyword>
<feature type="binding site" evidence="12">
    <location>
        <position position="468"/>
    </location>
    <ligand>
        <name>meso-2,6-diaminopimelate</name>
        <dbReference type="ChEBI" id="CHEBI:57791"/>
    </ligand>
</feature>
<feature type="binding site" evidence="12">
    <location>
        <begin position="159"/>
        <end position="160"/>
    </location>
    <ligand>
        <name>UDP-N-acetyl-alpha-D-muramoyl-L-alanyl-D-glutamate</name>
        <dbReference type="ChEBI" id="CHEBI:83900"/>
    </ligand>
</feature>
<comment type="caution">
    <text evidence="17">The sequence shown here is derived from an EMBL/GenBank/DDBJ whole genome shotgun (WGS) entry which is preliminary data.</text>
</comment>
<keyword evidence="4 12" id="KW-0436">Ligase</keyword>
<gene>
    <name evidence="12" type="primary">murE</name>
    <name evidence="17" type="ORF">FC18_GL001075</name>
</gene>
<feature type="domain" description="Mur ligase N-terminal catalytic" evidence="14">
    <location>
        <begin position="30"/>
        <end position="103"/>
    </location>
</feature>
<evidence type="ECO:0000256" key="7">
    <source>
        <dbReference type="ARBA" id="ARBA00022840"/>
    </source>
</evidence>
<evidence type="ECO:0000259" key="15">
    <source>
        <dbReference type="Pfam" id="PF02875"/>
    </source>
</evidence>
<dbReference type="SUPFAM" id="SSF53244">
    <property type="entry name" value="MurD-like peptide ligases, peptide-binding domain"/>
    <property type="match status" value="1"/>
</dbReference>
<evidence type="ECO:0000313" key="18">
    <source>
        <dbReference type="Proteomes" id="UP000051679"/>
    </source>
</evidence>
<dbReference type="STRING" id="1291052.FC18_GL001075"/>
<dbReference type="PANTHER" id="PTHR23135:SF4">
    <property type="entry name" value="UDP-N-ACETYLMURAMOYL-L-ALANYL-D-GLUTAMATE--2,6-DIAMINOPIMELATE LIGASE MURE HOMOLOG, CHLOROPLASTIC"/>
    <property type="match status" value="1"/>
</dbReference>
<dbReference type="NCBIfam" id="NF001124">
    <property type="entry name" value="PRK00139.1-2"/>
    <property type="match status" value="1"/>
</dbReference>
<dbReference type="Proteomes" id="UP000051679">
    <property type="component" value="Unassembled WGS sequence"/>
</dbReference>
<keyword evidence="6 12" id="KW-0547">Nucleotide-binding</keyword>
<dbReference type="EMBL" id="AYYO01000014">
    <property type="protein sequence ID" value="KRM55702.1"/>
    <property type="molecule type" value="Genomic_DNA"/>
</dbReference>
<organism evidence="17 18">
    <name type="scientific">Lacticaseibacillus sharpeae JCM 1186 = DSM 20505</name>
    <dbReference type="NCBI Taxonomy" id="1291052"/>
    <lineage>
        <taxon>Bacteria</taxon>
        <taxon>Bacillati</taxon>
        <taxon>Bacillota</taxon>
        <taxon>Bacilli</taxon>
        <taxon>Lactobacillales</taxon>
        <taxon>Lactobacillaceae</taxon>
        <taxon>Lacticaseibacillus</taxon>
    </lineage>
</organism>
<dbReference type="HAMAP" id="MF_00208">
    <property type="entry name" value="MurE"/>
    <property type="match status" value="1"/>
</dbReference>
<name>A0A0R1ZV94_9LACO</name>
<feature type="binding site" evidence="12">
    <location>
        <position position="194"/>
    </location>
    <ligand>
        <name>UDP-N-acetyl-alpha-D-muramoyl-L-alanyl-D-glutamate</name>
        <dbReference type="ChEBI" id="CHEBI:83900"/>
    </ligand>
</feature>
<dbReference type="GO" id="GO:0008360">
    <property type="term" value="P:regulation of cell shape"/>
    <property type="evidence" value="ECO:0007669"/>
    <property type="project" value="UniProtKB-KW"/>
</dbReference>
<dbReference type="GO" id="GO:0051301">
    <property type="term" value="P:cell division"/>
    <property type="evidence" value="ECO:0007669"/>
    <property type="project" value="UniProtKB-KW"/>
</dbReference>
<dbReference type="Pfam" id="PF02875">
    <property type="entry name" value="Mur_ligase_C"/>
    <property type="match status" value="1"/>
</dbReference>
<dbReference type="InterPro" id="IPR018109">
    <property type="entry name" value="Folylpolyglutamate_synth_CS"/>
</dbReference>
<evidence type="ECO:0000256" key="2">
    <source>
        <dbReference type="ARBA" id="ARBA00005898"/>
    </source>
</evidence>
<dbReference type="InterPro" id="IPR000713">
    <property type="entry name" value="Mur_ligase_N"/>
</dbReference>
<dbReference type="InterPro" id="IPR005761">
    <property type="entry name" value="UDP-N-AcMur-Glu-dNH2Pim_ligase"/>
</dbReference>
<dbReference type="SUPFAM" id="SSF53623">
    <property type="entry name" value="MurD-like peptide ligases, catalytic domain"/>
    <property type="match status" value="1"/>
</dbReference>
<dbReference type="InterPro" id="IPR004101">
    <property type="entry name" value="Mur_ligase_C"/>
</dbReference>
<dbReference type="PANTHER" id="PTHR23135">
    <property type="entry name" value="MUR LIGASE FAMILY MEMBER"/>
    <property type="match status" value="1"/>
</dbReference>
<sequence length="494" mass="53992">MKIMRAAELISLLQVSPQDRQRVLATNPEITKLTANTKEVTPGSCFVAIHGNMFDGHDHLAEVFAAGAEFAVVERPVAQEFRDKVIKVPNTHKALAQLAVRFYHNPSRDLRMIGVTGTNGKTTVSRLTAKIMEDAGYSMGVIGTIGNEVGGENKPALNTTPDALQMQKLFAEMRDDGQAGCAMEVSSIALAQGRSWGVDFDTVIFTNLTEDHLDYHGTMEAYFEAKAQLFTQVGNGYGAFPKTAVINSDDEAGLKLIEMSTQTATNVLSYGIDGNADIRATNVQVSGHGTKFDIEFFGQVYHVSMRLIGKFNVYNVLAAFGAAYGQGLTPEQIIHSLENAVGVPGRFQVVPNEKGIITIIDYAHTPDGLENVLETIHEFANGKVYCVVGCGGDRDTNKRHIMGNIAVKMASNPVFTSDNPRTEDPQAILDQVTSQLTPDQYVEIPDRREAIKYAIGHAQENDVVLIAGKGHEDYQIIGRTKHHFSDYEEAEKLL</sequence>
<comment type="subcellular location">
    <subcellularLocation>
        <location evidence="12 13">Cytoplasm</location>
    </subcellularLocation>
</comment>
<evidence type="ECO:0000256" key="9">
    <source>
        <dbReference type="ARBA" id="ARBA00022984"/>
    </source>
</evidence>
<dbReference type="InterPro" id="IPR035911">
    <property type="entry name" value="MurE/MurF_N"/>
</dbReference>
<evidence type="ECO:0000256" key="10">
    <source>
        <dbReference type="ARBA" id="ARBA00023306"/>
    </source>
</evidence>
<evidence type="ECO:0000256" key="8">
    <source>
        <dbReference type="ARBA" id="ARBA00022960"/>
    </source>
</evidence>
<keyword evidence="12" id="KW-0460">Magnesium</keyword>
<comment type="catalytic activity">
    <reaction evidence="12">
        <text>UDP-N-acetyl-alpha-D-muramoyl-L-alanyl-D-glutamate + meso-2,6-diaminopimelate + ATP = UDP-N-acetyl-alpha-D-muramoyl-L-alanyl-gamma-D-glutamyl-meso-2,6-diaminopimelate + ADP + phosphate + H(+)</text>
        <dbReference type="Rhea" id="RHEA:23676"/>
        <dbReference type="ChEBI" id="CHEBI:15378"/>
        <dbReference type="ChEBI" id="CHEBI:30616"/>
        <dbReference type="ChEBI" id="CHEBI:43474"/>
        <dbReference type="ChEBI" id="CHEBI:57791"/>
        <dbReference type="ChEBI" id="CHEBI:83900"/>
        <dbReference type="ChEBI" id="CHEBI:83905"/>
        <dbReference type="ChEBI" id="CHEBI:456216"/>
        <dbReference type="EC" id="6.3.2.13"/>
    </reaction>
</comment>
<evidence type="ECO:0000256" key="1">
    <source>
        <dbReference type="ARBA" id="ARBA00004752"/>
    </source>
</evidence>
<comment type="function">
    <text evidence="12">Catalyzes the addition of meso-diaminopimelic acid to the nucleotide precursor UDP-N-acetylmuramoyl-L-alanyl-D-glutamate (UMAG) in the biosynthesis of bacterial cell-wall peptidoglycan.</text>
</comment>
<comment type="similarity">
    <text evidence="2 12">Belongs to the MurCDEF family. MurE subfamily.</text>
</comment>
<dbReference type="PROSITE" id="PS01011">
    <property type="entry name" value="FOLYLPOLYGLU_SYNT_1"/>
    <property type="match status" value="1"/>
</dbReference>
<evidence type="ECO:0000256" key="3">
    <source>
        <dbReference type="ARBA" id="ARBA00022490"/>
    </source>
</evidence>
<evidence type="ECO:0000259" key="16">
    <source>
        <dbReference type="Pfam" id="PF08245"/>
    </source>
</evidence>
<feature type="binding site" evidence="12">
    <location>
        <position position="37"/>
    </location>
    <ligand>
        <name>UDP-N-acetyl-alpha-D-muramoyl-L-alanyl-D-glutamate</name>
        <dbReference type="ChEBI" id="CHEBI:83900"/>
    </ligand>
</feature>
<keyword evidence="3 12" id="KW-0963">Cytoplasm</keyword>
<dbReference type="InterPro" id="IPR036565">
    <property type="entry name" value="Mur-like_cat_sf"/>
</dbReference>
<dbReference type="SUPFAM" id="SSF63418">
    <property type="entry name" value="MurE/MurF N-terminal domain"/>
    <property type="match status" value="1"/>
</dbReference>
<feature type="binding site" evidence="12">
    <location>
        <begin position="418"/>
        <end position="421"/>
    </location>
    <ligand>
        <name>meso-2,6-diaminopimelate</name>
        <dbReference type="ChEBI" id="CHEBI:57791"/>
    </ligand>
</feature>